<gene>
    <name evidence="5" type="ORF">IV203_034569</name>
</gene>
<feature type="compositionally biased region" description="Acidic residues" evidence="4">
    <location>
        <begin position="761"/>
        <end position="797"/>
    </location>
</feature>
<reference evidence="5" key="1">
    <citation type="journal article" date="2021" name="Sci. Rep.">
        <title>Diploid genomic architecture of Nitzschia inconspicua, an elite biomass production diatom.</title>
        <authorList>
            <person name="Oliver A."/>
            <person name="Podell S."/>
            <person name="Pinowska A."/>
            <person name="Traller J.C."/>
            <person name="Smith S.R."/>
            <person name="McClure R."/>
            <person name="Beliaev A."/>
            <person name="Bohutskyi P."/>
            <person name="Hill E.A."/>
            <person name="Rabines A."/>
            <person name="Zheng H."/>
            <person name="Allen L.Z."/>
            <person name="Kuo A."/>
            <person name="Grigoriev I.V."/>
            <person name="Allen A.E."/>
            <person name="Hazlebeck D."/>
            <person name="Allen E.E."/>
        </authorList>
    </citation>
    <scope>NUCLEOTIDE SEQUENCE</scope>
    <source>
        <strain evidence="5">Hildebrandi</strain>
    </source>
</reference>
<feature type="repeat" description="TPR" evidence="3">
    <location>
        <begin position="1605"/>
        <end position="1638"/>
    </location>
</feature>
<feature type="compositionally biased region" description="Polar residues" evidence="4">
    <location>
        <begin position="410"/>
        <end position="424"/>
    </location>
</feature>
<evidence type="ECO:0000256" key="2">
    <source>
        <dbReference type="ARBA" id="ARBA00022803"/>
    </source>
</evidence>
<feature type="compositionally biased region" description="Polar residues" evidence="4">
    <location>
        <begin position="673"/>
        <end position="684"/>
    </location>
</feature>
<feature type="compositionally biased region" description="Polar residues" evidence="4">
    <location>
        <begin position="435"/>
        <end position="451"/>
    </location>
</feature>
<dbReference type="PANTHER" id="PTHR45641:SF19">
    <property type="entry name" value="NEPHROCYSTIN-3"/>
    <property type="match status" value="1"/>
</dbReference>
<feature type="repeat" description="TPR" evidence="3">
    <location>
        <begin position="1647"/>
        <end position="1680"/>
    </location>
</feature>
<feature type="repeat" description="TPR" evidence="3">
    <location>
        <begin position="1311"/>
        <end position="1344"/>
    </location>
</feature>
<feature type="compositionally biased region" description="Acidic residues" evidence="4">
    <location>
        <begin position="210"/>
        <end position="223"/>
    </location>
</feature>
<feature type="compositionally biased region" description="Basic and acidic residues" evidence="4">
    <location>
        <begin position="740"/>
        <end position="751"/>
    </location>
</feature>
<feature type="repeat" description="TPR" evidence="3">
    <location>
        <begin position="1269"/>
        <end position="1302"/>
    </location>
</feature>
<dbReference type="Pfam" id="PF13424">
    <property type="entry name" value="TPR_12"/>
    <property type="match status" value="6"/>
</dbReference>
<feature type="region of interest" description="Disordered" evidence="4">
    <location>
        <begin position="595"/>
        <end position="694"/>
    </location>
</feature>
<keyword evidence="6" id="KW-1185">Reference proteome</keyword>
<organism evidence="5 6">
    <name type="scientific">Nitzschia inconspicua</name>
    <dbReference type="NCBI Taxonomy" id="303405"/>
    <lineage>
        <taxon>Eukaryota</taxon>
        <taxon>Sar</taxon>
        <taxon>Stramenopiles</taxon>
        <taxon>Ochrophyta</taxon>
        <taxon>Bacillariophyta</taxon>
        <taxon>Bacillariophyceae</taxon>
        <taxon>Bacillariophycidae</taxon>
        <taxon>Bacillariales</taxon>
        <taxon>Bacillariaceae</taxon>
        <taxon>Nitzschia</taxon>
    </lineage>
</organism>
<feature type="compositionally biased region" description="Basic residues" evidence="4">
    <location>
        <begin position="152"/>
        <end position="170"/>
    </location>
</feature>
<dbReference type="EMBL" id="JAGRRH010000013">
    <property type="protein sequence ID" value="KAG7359471.1"/>
    <property type="molecule type" value="Genomic_DNA"/>
</dbReference>
<feature type="compositionally biased region" description="Low complexity" evidence="4">
    <location>
        <begin position="477"/>
        <end position="486"/>
    </location>
</feature>
<comment type="caution">
    <text evidence="5">The sequence shown here is derived from an EMBL/GenBank/DDBJ whole genome shotgun (WGS) entry which is preliminary data.</text>
</comment>
<feature type="compositionally biased region" description="Basic residues" evidence="4">
    <location>
        <begin position="98"/>
        <end position="108"/>
    </location>
</feature>
<feature type="compositionally biased region" description="Acidic residues" evidence="4">
    <location>
        <begin position="1699"/>
        <end position="1709"/>
    </location>
</feature>
<feature type="compositionally biased region" description="Acidic residues" evidence="4">
    <location>
        <begin position="136"/>
        <end position="145"/>
    </location>
</feature>
<feature type="compositionally biased region" description="Acidic residues" evidence="4">
    <location>
        <begin position="831"/>
        <end position="851"/>
    </location>
</feature>
<evidence type="ECO:0000256" key="4">
    <source>
        <dbReference type="SAM" id="MobiDB-lite"/>
    </source>
</evidence>
<feature type="compositionally biased region" description="Polar residues" evidence="4">
    <location>
        <begin position="855"/>
        <end position="865"/>
    </location>
</feature>
<reference evidence="5" key="2">
    <citation type="submission" date="2021-04" db="EMBL/GenBank/DDBJ databases">
        <authorList>
            <person name="Podell S."/>
        </authorList>
    </citation>
    <scope>NUCLEOTIDE SEQUENCE</scope>
    <source>
        <strain evidence="5">Hildebrandi</strain>
    </source>
</reference>
<dbReference type="OrthoDB" id="46139at2759"/>
<dbReference type="SMART" id="SM00028">
    <property type="entry name" value="TPR"/>
    <property type="match status" value="13"/>
</dbReference>
<feature type="region of interest" description="Disordered" evidence="4">
    <location>
        <begin position="397"/>
        <end position="497"/>
    </location>
</feature>
<keyword evidence="1" id="KW-0677">Repeat</keyword>
<keyword evidence="2 3" id="KW-0802">TPR repeat</keyword>
<feature type="repeat" description="TPR" evidence="3">
    <location>
        <begin position="1143"/>
        <end position="1176"/>
    </location>
</feature>
<feature type="region of interest" description="Disordered" evidence="4">
    <location>
        <begin position="1"/>
        <end position="252"/>
    </location>
</feature>
<dbReference type="Proteomes" id="UP000693970">
    <property type="component" value="Unassembled WGS sequence"/>
</dbReference>
<sequence length="1717" mass="192303">MPKKKSDKATDQLAGTLGLDDTSDVEKIPLTMGEVIKTPSKASKALKKSKSSSKSSKSILTDGETSRHKKIKSKKPERTKSLTSVSSRASSRESSKSSSKRSSKHNNKPSKSGLSSRHSRGSIHSAPLDAVAEFGDGTEEDGELESPERSYHKPKSYKKHSKSKKKKKSKSVKELLVVNDNTSIRQESMVSLGLPFEEVDYDDGQRPAEGDDDIDIDDVEDENDNHRDTDDDEEEILEIRPSSHGRWSSNLADDIDDCTDIRESQLIVDTPPIDEIVAAQTDDDDVSDIGEAVLDAAMDPEIVDGVEIIFNPLDDDVCFDDRGHPGTTDLIGVLKDLLIEFEGTEYSPPVYKAIKKRLKGRKFLIRIRRDERTSWREATKPEVIQLLGDCFNEERRRQKEGITDDDSEIDSSLQDSAQQPSENSLDLVDDENLISPGTPSRNGTPRHSNMNPAPLPRRTDSIQSKRPSSKRLDSKVSSASGGSAAGRNHHHLGSQVHSSLDLAMKECKIAQDFAKPFDNIDKMQQGIAAEEKLAKLIGMADVPKTEALKVELETLQQMVNRMKYFSLAPMLEMMEKIEGCITGYLQDFSQHAGESAEEIDCSTSRREKEGTERSSDRDSGNGIRHRRSITVSSDTGHDREDAEVNSVSLNERHEEENIFDDSHLSIPLKGGDESSNLEHSLSKSNRFDRSEGSLSNVNALDKSYQSAFDKSYEQAGETYTMAMNNGSYIEGESSGDIGFDDSRKAFDDSRRTNKSSLPGVDEGEDESAEEYDEVEEVQNVGDDEEEYLDYEEEEADLESSQPNVDDGHLLELEAKVDDMSSVGRSMHDGSDSEDDEDMEEIEIQADDDMDDEKGSQSSDSDMSNVTPPPVKPKSIFEKPNPKIGQFFDRLQHLFEVRRKTEEKAAAMDPSSKFRSLKVKVHSGGIHRKNGEFKEEYQQHNVDDQLVQNLDELYAAAESAKTELKFFLNQMIQEVKGLESQDLFIAPLKPRDRAFEKAKSEYRRRNPGPPESWLYDIVRAGIICKSYKQMSDVNKWLGKNCHVVQAKNRFAEPCFNGYRDLLFHVSIPFRDELAHICEIQVHHKDMLALNEQYGLPKHYEFFRSCFVSSRRSREEILEDLAMMSRFGKVEGPCMKKLLKSKDLEQIQLVAGLCRDKLDDFTRALELYRRILNLQENDLESGDEEMAETFMSIGRVQGSMGDTNASLKNLQKALAIQELCLGVHHVEVADTYAEIGRLLIKKGDFSGALFQYQRSLVIRERKLGKDHFLVIKSLQDIGYALQEKGDFRESVEEYKRALKLQEDILGDIHPDVAATHAMIGNALCQHGEFGKAMEEYRLALSIRETELGKNNPVTAQSHTDIGILLCQKGDYEFSEWRHRKALRIREATRGKDDEECAISHGYLGEVLSRKGDFEGAVAELKRAQEIREANVGMDSPITAGSYIDLGNIFCRHGKYSEALTEYRRAKVIRESILGPKHPDTALAYMYMGRTLALQGDLLRALSEHRKALAVFESVLGKCHPRTATAYQFMADAFLANGERDEALIEHRKALAIRANVLGKDHPDTATSCSRIGDLLSGKGDLVGALVAYRQALAITAGLYGEDHVETAAAHINVGRILAAQGDLDEAMDEIQHAISSRQRSLGEGHEATAKAYQMLGTLHSMQGEFEEAQEYHSKAVESFTKKFGKKHPETKLARKKLAMADAEEQESDFSDSQDNYFND</sequence>
<protein>
    <submittedName>
        <fullName evidence="5">Expressed tetratricopeptide repeat protein</fullName>
    </submittedName>
</protein>
<evidence type="ECO:0000256" key="3">
    <source>
        <dbReference type="PROSITE-ProRule" id="PRU00339"/>
    </source>
</evidence>
<feature type="repeat" description="TPR" evidence="3">
    <location>
        <begin position="1437"/>
        <end position="1470"/>
    </location>
</feature>
<dbReference type="InterPro" id="IPR019734">
    <property type="entry name" value="TPR_rpt"/>
</dbReference>
<accession>A0A9K3PU48</accession>
<dbReference type="PROSITE" id="PS50005">
    <property type="entry name" value="TPR"/>
    <property type="match status" value="7"/>
</dbReference>
<feature type="compositionally biased region" description="Basic and acidic residues" evidence="4">
    <location>
        <begin position="805"/>
        <end position="818"/>
    </location>
</feature>
<evidence type="ECO:0000256" key="1">
    <source>
        <dbReference type="ARBA" id="ARBA00022737"/>
    </source>
</evidence>
<name>A0A9K3PU48_9STRA</name>
<feature type="region of interest" description="Disordered" evidence="4">
    <location>
        <begin position="733"/>
        <end position="878"/>
    </location>
</feature>
<evidence type="ECO:0000313" key="5">
    <source>
        <dbReference type="EMBL" id="KAG7359471.1"/>
    </source>
</evidence>
<feature type="region of interest" description="Disordered" evidence="4">
    <location>
        <begin position="1696"/>
        <end position="1717"/>
    </location>
</feature>
<proteinExistence type="predicted"/>
<evidence type="ECO:0000313" key="6">
    <source>
        <dbReference type="Proteomes" id="UP000693970"/>
    </source>
</evidence>
<dbReference type="PANTHER" id="PTHR45641">
    <property type="entry name" value="TETRATRICOPEPTIDE REPEAT PROTEIN (AFU_ORTHOLOGUE AFUA_6G03870)"/>
    <property type="match status" value="1"/>
</dbReference>
<feature type="compositionally biased region" description="Basic and acidic residues" evidence="4">
    <location>
        <begin position="650"/>
        <end position="663"/>
    </location>
</feature>
<feature type="compositionally biased region" description="Basic and acidic residues" evidence="4">
    <location>
        <begin position="603"/>
        <end position="619"/>
    </location>
</feature>
<feature type="compositionally biased region" description="Polar residues" evidence="4">
    <location>
        <begin position="179"/>
        <end position="189"/>
    </location>
</feature>
<feature type="repeat" description="TPR" evidence="3">
    <location>
        <begin position="1227"/>
        <end position="1260"/>
    </location>
</feature>